<organism evidence="1">
    <name type="scientific">Myoviridae sp. ct44j18</name>
    <dbReference type="NCBI Taxonomy" id="2827600"/>
    <lineage>
        <taxon>Viruses</taxon>
        <taxon>Duplodnaviria</taxon>
        <taxon>Heunggongvirae</taxon>
        <taxon>Uroviricota</taxon>
        <taxon>Caudoviricetes</taxon>
    </lineage>
</organism>
<evidence type="ECO:0000313" key="1">
    <source>
        <dbReference type="EMBL" id="DAE92340.1"/>
    </source>
</evidence>
<proteinExistence type="predicted"/>
<sequence length="32" mass="3895">MFRAMFRAMFRVKPLYIKAFRVLSTLEHSFSI</sequence>
<dbReference type="EMBL" id="BK057798">
    <property type="protein sequence ID" value="DAE92340.1"/>
    <property type="molecule type" value="Genomic_DNA"/>
</dbReference>
<protein>
    <submittedName>
        <fullName evidence="1">Uncharacterized protein</fullName>
    </submittedName>
</protein>
<reference evidence="1" key="1">
    <citation type="journal article" date="2021" name="Proc. Natl. Acad. Sci. U.S.A.">
        <title>A Catalog of Tens of Thousands of Viruses from Human Metagenomes Reveals Hidden Associations with Chronic Diseases.</title>
        <authorList>
            <person name="Tisza M.J."/>
            <person name="Buck C.B."/>
        </authorList>
    </citation>
    <scope>NUCLEOTIDE SEQUENCE</scope>
    <source>
        <strain evidence="1">Ct44j18</strain>
    </source>
</reference>
<accession>A0A8S5RT49</accession>
<name>A0A8S5RT49_9CAUD</name>